<dbReference type="PANTHER" id="PTHR41244:SF1">
    <property type="entry name" value="GLYCOSYLTRANSFERASE"/>
    <property type="match status" value="1"/>
</dbReference>
<dbReference type="Proteomes" id="UP000560000">
    <property type="component" value="Unassembled WGS sequence"/>
</dbReference>
<reference evidence="1 2" key="1">
    <citation type="submission" date="2020-08" db="EMBL/GenBank/DDBJ databases">
        <title>Genomic Encyclopedia of Type Strains, Phase IV (KMG-IV): sequencing the most valuable type-strain genomes for metagenomic binning, comparative biology and taxonomic classification.</title>
        <authorList>
            <person name="Goeker M."/>
        </authorList>
    </citation>
    <scope>NUCLEOTIDE SEQUENCE [LARGE SCALE GENOMIC DNA]</scope>
    <source>
        <strain evidence="1 2">DSM 107085</strain>
    </source>
</reference>
<dbReference type="Pfam" id="PF14307">
    <property type="entry name" value="Glyco_tran_WbsX"/>
    <property type="match status" value="1"/>
</dbReference>
<dbReference type="Gene3D" id="3.20.20.80">
    <property type="entry name" value="Glycosidases"/>
    <property type="match status" value="1"/>
</dbReference>
<gene>
    <name evidence="1" type="ORF">HNQ86_001563</name>
</gene>
<evidence type="ECO:0000313" key="1">
    <source>
        <dbReference type="EMBL" id="MBB6184218.1"/>
    </source>
</evidence>
<dbReference type="InterPro" id="IPR007739">
    <property type="entry name" value="RgpF"/>
</dbReference>
<comment type="caution">
    <text evidence="1">The sequence shown here is derived from an EMBL/GenBank/DDBJ whole genome shotgun (WGS) entry which is preliminary data.</text>
</comment>
<evidence type="ECO:0000313" key="2">
    <source>
        <dbReference type="Proteomes" id="UP000560000"/>
    </source>
</evidence>
<protein>
    <submittedName>
        <fullName evidence="1">Lipopolysaccharide biosynthesis protein</fullName>
    </submittedName>
</protein>
<dbReference type="EMBL" id="JACHET010000001">
    <property type="protein sequence ID" value="MBB6184218.1"/>
    <property type="molecule type" value="Genomic_DNA"/>
</dbReference>
<proteinExistence type="predicted"/>
<accession>A0A841KQD0</accession>
<name>A0A841KQD0_9GAMM</name>
<dbReference type="Pfam" id="PF05045">
    <property type="entry name" value="RgpF"/>
    <property type="match status" value="1"/>
</dbReference>
<dbReference type="CDD" id="cd11579">
    <property type="entry name" value="Glyco_tran_WbsX"/>
    <property type="match status" value="1"/>
</dbReference>
<sequence length="786" mass="89070">MTEPRASHERALRGCDPYCGDDSASAVTRTSMTGPGPIGTMPCEEHSTQAISHSRASSAHRCRRLTHCFTGVPSTTIRRCEQKPHERYTCAMTSRIPSPLRHALFHALRFGFRLLPLRQATRDRWRRRFLDRHAAFVPDGPRGRTPNTEAVQYGVAHYRAGEPAIGHVPHRPGTLPSPMPATLVAFYLPQFHPIPENDAWWGEGFTEWRNVARALPQFEGHAQPRLPGALGFYDLRIKDAMRKQMQLAREYGIGAFCFYHYWFGGKRLLQAPAEQWLTDTSLDLPICLCWANENWSRRWDGRGDDILMAQEHSPQDDLAFIADIAPYLRDARYVRVEGKPLLLVYRAGLLPDAAGTAQRWRTWCRANGIGEIMLACVEGFEQPDPRDIGFDAAVEFPPNMATPTNITARQRLINPAYRGQVLDWRELAREVGRRPMPSYLLFPGVNPGWDNEPRRSGRGRVYAHASPRGYRDWLQQTIQQRADTLPASRRLIFINAWNEWAEGAVLEPDARLGHAWLNATREALRRASVQQPTVATRPCAVIHVWYPELLDEIVEALRASGLDWRIVITTAHERKQAVHKRIEALALECEVRSFPNHGRDILPFLHVAGTLLDEGEDTVLKLHTKRSTHRRDGDVWRRELLDRLLAVHRAHAIYASFVEDKSLGLVAAEGHVQPLHYFWGANHDTVDYLCTRLGIPSPDAERDRFVAGSMLWLRLDAIRLLLDAHLDSWEFEPEAGQVDGTFAHAVERVLLLASNAAGFRLGIAADIAGEPRDGAQESYPYARRDP</sequence>
<dbReference type="AlphaFoldDB" id="A0A841KQD0"/>
<organism evidence="1 2">
    <name type="scientific">Oleiagrimonas soli</name>
    <dbReference type="NCBI Taxonomy" id="1543381"/>
    <lineage>
        <taxon>Bacteria</taxon>
        <taxon>Pseudomonadati</taxon>
        <taxon>Pseudomonadota</taxon>
        <taxon>Gammaproteobacteria</taxon>
        <taxon>Lysobacterales</taxon>
        <taxon>Rhodanobacteraceae</taxon>
        <taxon>Oleiagrimonas</taxon>
    </lineage>
</organism>
<dbReference type="PANTHER" id="PTHR41244">
    <property type="entry name" value="RHAMNAN SYNTHESIS F"/>
    <property type="match status" value="1"/>
</dbReference>
<dbReference type="InterPro" id="IPR032719">
    <property type="entry name" value="WbsX"/>
</dbReference>